<dbReference type="PANTHER" id="PTHR43439:SF2">
    <property type="entry name" value="ENZYME, PUTATIVE (JCVI)-RELATED"/>
    <property type="match status" value="1"/>
</dbReference>
<dbReference type="Pfam" id="PF07993">
    <property type="entry name" value="NAD_binding_4"/>
    <property type="match status" value="1"/>
</dbReference>
<comment type="caution">
    <text evidence="7">The sequence shown here is derived from an EMBL/GenBank/DDBJ whole genome shotgun (WGS) entry which is preliminary data.</text>
</comment>
<dbReference type="InterPro" id="IPR042099">
    <property type="entry name" value="ANL_N_sf"/>
</dbReference>
<dbReference type="SUPFAM" id="SSF51735">
    <property type="entry name" value="NAD(P)-binding Rossmann-fold domains"/>
    <property type="match status" value="1"/>
</dbReference>
<keyword evidence="1" id="KW-0596">Phosphopantetheine</keyword>
<dbReference type="InterPro" id="IPR036291">
    <property type="entry name" value="NAD(P)-bd_dom_sf"/>
</dbReference>
<dbReference type="EMBL" id="JAGMUV010000018">
    <property type="protein sequence ID" value="KAH7129178.1"/>
    <property type="molecule type" value="Genomic_DNA"/>
</dbReference>
<dbReference type="InterPro" id="IPR051414">
    <property type="entry name" value="Adenylate-forming_Reductase"/>
</dbReference>
<dbReference type="PROSITE" id="PS00455">
    <property type="entry name" value="AMP_BINDING"/>
    <property type="match status" value="1"/>
</dbReference>
<dbReference type="OrthoDB" id="429813at2759"/>
<dbReference type="PANTHER" id="PTHR43439">
    <property type="entry name" value="PHENYLACETATE-COENZYME A LIGASE"/>
    <property type="match status" value="1"/>
</dbReference>
<keyword evidence="2" id="KW-0597">Phosphoprotein</keyword>
<dbReference type="Pfam" id="PF00501">
    <property type="entry name" value="AMP-binding"/>
    <property type="match status" value="1"/>
</dbReference>
<protein>
    <submittedName>
        <fullName evidence="7">Uncharacterized protein</fullName>
    </submittedName>
</protein>
<evidence type="ECO:0000313" key="7">
    <source>
        <dbReference type="EMBL" id="KAH7129178.1"/>
    </source>
</evidence>
<evidence type="ECO:0000259" key="6">
    <source>
        <dbReference type="Pfam" id="PF07993"/>
    </source>
</evidence>
<dbReference type="AlphaFoldDB" id="A0A9P9E178"/>
<dbReference type="InterPro" id="IPR000873">
    <property type="entry name" value="AMP-dep_synth/lig_dom"/>
</dbReference>
<evidence type="ECO:0000256" key="3">
    <source>
        <dbReference type="ARBA" id="ARBA00022857"/>
    </source>
</evidence>
<dbReference type="Proteomes" id="UP000738349">
    <property type="component" value="Unassembled WGS sequence"/>
</dbReference>
<evidence type="ECO:0000259" key="5">
    <source>
        <dbReference type="Pfam" id="PF00501"/>
    </source>
</evidence>
<keyword evidence="8" id="KW-1185">Reference proteome</keyword>
<dbReference type="Pfam" id="PF23562">
    <property type="entry name" value="AMP-binding_C_3"/>
    <property type="match status" value="1"/>
</dbReference>
<dbReference type="SUPFAM" id="SSF56801">
    <property type="entry name" value="Acetyl-CoA synthetase-like"/>
    <property type="match status" value="1"/>
</dbReference>
<dbReference type="Gene3D" id="3.40.50.720">
    <property type="entry name" value="NAD(P)-binding Rossmann-like Domain"/>
    <property type="match status" value="1"/>
</dbReference>
<dbReference type="Gene3D" id="1.10.1200.10">
    <property type="entry name" value="ACP-like"/>
    <property type="match status" value="1"/>
</dbReference>
<feature type="region of interest" description="Disordered" evidence="4">
    <location>
        <begin position="1"/>
        <end position="26"/>
    </location>
</feature>
<dbReference type="InterPro" id="IPR013120">
    <property type="entry name" value="FAR_NAD-bd"/>
</dbReference>
<evidence type="ECO:0000256" key="1">
    <source>
        <dbReference type="ARBA" id="ARBA00022450"/>
    </source>
</evidence>
<evidence type="ECO:0000313" key="8">
    <source>
        <dbReference type="Proteomes" id="UP000738349"/>
    </source>
</evidence>
<dbReference type="Gene3D" id="3.40.50.12780">
    <property type="entry name" value="N-terminal domain of ligase-like"/>
    <property type="match status" value="1"/>
</dbReference>
<dbReference type="InterPro" id="IPR020845">
    <property type="entry name" value="AMP-binding_CS"/>
</dbReference>
<name>A0A9P9E178_9HYPO</name>
<evidence type="ECO:0000256" key="4">
    <source>
        <dbReference type="SAM" id="MobiDB-lite"/>
    </source>
</evidence>
<evidence type="ECO:0000256" key="2">
    <source>
        <dbReference type="ARBA" id="ARBA00022553"/>
    </source>
</evidence>
<feature type="domain" description="Thioester reductase (TE)" evidence="6">
    <location>
        <begin position="680"/>
        <end position="921"/>
    </location>
</feature>
<reference evidence="7" key="1">
    <citation type="journal article" date="2021" name="Nat. Commun.">
        <title>Genetic determinants of endophytism in the Arabidopsis root mycobiome.</title>
        <authorList>
            <person name="Mesny F."/>
            <person name="Miyauchi S."/>
            <person name="Thiergart T."/>
            <person name="Pickel B."/>
            <person name="Atanasova L."/>
            <person name="Karlsson M."/>
            <person name="Huettel B."/>
            <person name="Barry K.W."/>
            <person name="Haridas S."/>
            <person name="Chen C."/>
            <person name="Bauer D."/>
            <person name="Andreopoulos W."/>
            <person name="Pangilinan J."/>
            <person name="LaButti K."/>
            <person name="Riley R."/>
            <person name="Lipzen A."/>
            <person name="Clum A."/>
            <person name="Drula E."/>
            <person name="Henrissat B."/>
            <person name="Kohler A."/>
            <person name="Grigoriev I.V."/>
            <person name="Martin F.M."/>
            <person name="Hacquard S."/>
        </authorList>
    </citation>
    <scope>NUCLEOTIDE SEQUENCE</scope>
    <source>
        <strain evidence="7">MPI-CAGE-AT-0147</strain>
    </source>
</reference>
<gene>
    <name evidence="7" type="ORF">EDB81DRAFT_697291</name>
</gene>
<dbReference type="InterPro" id="IPR036736">
    <property type="entry name" value="ACP-like_sf"/>
</dbReference>
<sequence>MSTLQPPRTMAIRHDTATPAVSRPPASKLETKLHTLDELLKSRAYVLGDSTLLGAPATGVDDFEEHSARAVDKYVDAAVVKLQELGLRPVDASVENPPVIGMLAPSGIHIIIQIIALNRLGYTSFLISTRLPSPAIKQLLELANCNSILTTPSFHPVLAEVQQERPVEVLPLLVHSDYFGKDAPRFVRSYNPTKEADKVAVILHSSGSTGLPKPIFLTNKSCIAAASTNLDMRALLMSPMFHSHGFYEIFRSIYSAKPLYFCNYNLPVTRESLMRLLDAIKPDLFHCVPYIVKLLAEAEEGIRALARMKLVLFAGSGCPDDLGDQLVAKGVNLAGNYGTTEIGRVMNSSRPEGDKAWNYLRPLPQVEEHFIMDEVAPGLYECVALAGLPSRSTTNSDDPPGSFRTRDLFTPHPTRPKLWRFSCRLDDRFTLINGEKVLPIPIEGRIRVEEIVKEAAVFGDGRTYAGILIVKADRAAHLSDDEFIEKIWPAVEDANRRAEAFSRIPRELIVVLQANTIYPKTDKGTFIRVPMYRQFAQEIDAAYAAYEGQSSTGGTIILEGDELEEYLLSQLKEQCGIELASSGMDFFAAGVDSLQCIKMWSLIKRELDLGGRQSQLGQNVLYETGNIKLLARHLEGLRTGKQDEAQDEIQNMEGLISKYSSFQPHVAEDAVQPEKESVLLTGVTGALGAHILSQLTTKPSIGVVWAMVRASDDAAASERLYSSLEARGMFFTAEQKAKIVPLSCNLGQADLGLDASRIGELKVGLTVAIHSAWAVNFNLPVQSFEDQHIKAVHNLIQLTLSVQTPKAARFFFCSSVSSAAGTPRPGTVLEAYVPSPANAQNTGYARSKYVAEHITRNAMKEYGAVARVLRIGQLAGDTETGAWNTTEGIPLMIQTAVTVGALPVLNEEMSWLPVDLAARAILDLANINDETSSDRDSDADLAYHVLNPTRFHWSQQMLVSLASAGLKFETLPTSEWLEKLRQSDRDPVKNPPIKLLGWFEGKYGVKAASSPVAGVLEYVTERSREDSITLRSVPDVTDVSYVKKVVEQLQKSWTA</sequence>
<dbReference type="SUPFAM" id="SSF47336">
    <property type="entry name" value="ACP-like"/>
    <property type="match status" value="1"/>
</dbReference>
<proteinExistence type="predicted"/>
<accession>A0A9P9E178</accession>
<keyword evidence="3" id="KW-0521">NADP</keyword>
<organism evidence="7 8">
    <name type="scientific">Dactylonectria macrodidyma</name>
    <dbReference type="NCBI Taxonomy" id="307937"/>
    <lineage>
        <taxon>Eukaryota</taxon>
        <taxon>Fungi</taxon>
        <taxon>Dikarya</taxon>
        <taxon>Ascomycota</taxon>
        <taxon>Pezizomycotina</taxon>
        <taxon>Sordariomycetes</taxon>
        <taxon>Hypocreomycetidae</taxon>
        <taxon>Hypocreales</taxon>
        <taxon>Nectriaceae</taxon>
        <taxon>Dactylonectria</taxon>
    </lineage>
</organism>
<feature type="domain" description="AMP-dependent synthetase/ligase" evidence="5">
    <location>
        <begin position="62"/>
        <end position="364"/>
    </location>
</feature>